<evidence type="ECO:0000313" key="1">
    <source>
        <dbReference type="EMBL" id="KAI9915831.1"/>
    </source>
</evidence>
<evidence type="ECO:0000313" key="2">
    <source>
        <dbReference type="Proteomes" id="UP001163321"/>
    </source>
</evidence>
<organism evidence="1 2">
    <name type="scientific">Peronosclerospora sorghi</name>
    <dbReference type="NCBI Taxonomy" id="230839"/>
    <lineage>
        <taxon>Eukaryota</taxon>
        <taxon>Sar</taxon>
        <taxon>Stramenopiles</taxon>
        <taxon>Oomycota</taxon>
        <taxon>Peronosporomycetes</taxon>
        <taxon>Peronosporales</taxon>
        <taxon>Peronosporaceae</taxon>
        <taxon>Peronosclerospora</taxon>
    </lineage>
</organism>
<protein>
    <submittedName>
        <fullName evidence="1">Uncharacterized protein</fullName>
    </submittedName>
</protein>
<dbReference type="EMBL" id="CM047582">
    <property type="protein sequence ID" value="KAI9915831.1"/>
    <property type="molecule type" value="Genomic_DNA"/>
</dbReference>
<accession>A0ACC0WDP7</accession>
<proteinExistence type="predicted"/>
<sequence length="329" mass="37417">MSINCFSSRATVGTESELEAASKLVERAFRLLQKADTRRERVQEAIQDVCSVTQHERTVQLQRLVELKMQLEDELRAVDKELADKRMRLEERAGEREREERATSVANLLELGTIELHGRAHGVLGDAGIRREDFTIIDSNGTLGRAILWSCKVDRDGRGCGNAGNVRHGGKFRDLGHAIVVFSKRGHGRHVRDGTRGPGPSIISTGFGVIGFVKERTFGHLFLPTEDKEREQDTHGQGAKDTPDGKGDIAPVSRFRRDRLMEISRRRVGILLGWRRIWGRYRRWCFRRRGRGQDVFRANFTHHVTLGRNVRHAFGRSIRGPEHRFIGTT</sequence>
<keyword evidence="2" id="KW-1185">Reference proteome</keyword>
<gene>
    <name evidence="1" type="ORF">PsorP6_007976</name>
</gene>
<name>A0ACC0WDP7_9STRA</name>
<dbReference type="Proteomes" id="UP001163321">
    <property type="component" value="Chromosome 3"/>
</dbReference>
<comment type="caution">
    <text evidence="1">The sequence shown here is derived from an EMBL/GenBank/DDBJ whole genome shotgun (WGS) entry which is preliminary data.</text>
</comment>
<reference evidence="1 2" key="1">
    <citation type="journal article" date="2022" name="bioRxiv">
        <title>The genome of the oomycete Peronosclerospora sorghi, a cosmopolitan pathogen of maize and sorghum, is inflated with dispersed pseudogenes.</title>
        <authorList>
            <person name="Fletcher K."/>
            <person name="Martin F."/>
            <person name="Isakeit T."/>
            <person name="Cavanaugh K."/>
            <person name="Magill C."/>
            <person name="Michelmore R."/>
        </authorList>
    </citation>
    <scope>NUCLEOTIDE SEQUENCE [LARGE SCALE GENOMIC DNA]</scope>
    <source>
        <strain evidence="1">P6</strain>
    </source>
</reference>